<organism evidence="3 4">
    <name type="scientific">Fodinibius salinus</name>
    <dbReference type="NCBI Taxonomy" id="860790"/>
    <lineage>
        <taxon>Bacteria</taxon>
        <taxon>Pseudomonadati</taxon>
        <taxon>Balneolota</taxon>
        <taxon>Balneolia</taxon>
        <taxon>Balneolales</taxon>
        <taxon>Balneolaceae</taxon>
        <taxon>Fodinibius</taxon>
    </lineage>
</organism>
<evidence type="ECO:0000313" key="4">
    <source>
        <dbReference type="Proteomes" id="UP000324595"/>
    </source>
</evidence>
<proteinExistence type="inferred from homology"/>
<sequence length="183" mass="20124">MKCDNCDRETSIWGGKSHSVGDMEVCPDCFNNSYEEVKAKAMDPNFESGSSKKSNSGSDIHPEDLENITLTTETNTKDLEIEERLAVISSESALGMNMFRDIFTNIRDLVGGQSVSTQKILKNLKSTVFQDIKEQAYKLGADAVVAIDLDYSEFSGSGKSMLFLVATGTAVKLKEEDINQDQT</sequence>
<evidence type="ECO:0000256" key="2">
    <source>
        <dbReference type="SAM" id="MobiDB-lite"/>
    </source>
</evidence>
<dbReference type="EMBL" id="VNHY01000001">
    <property type="protein sequence ID" value="TYP95436.1"/>
    <property type="molecule type" value="Genomic_DNA"/>
</dbReference>
<reference evidence="3 4" key="1">
    <citation type="submission" date="2019-07" db="EMBL/GenBank/DDBJ databases">
        <title>Genomic Encyclopedia of Archaeal and Bacterial Type Strains, Phase II (KMG-II): from individual species to whole genera.</title>
        <authorList>
            <person name="Goeker M."/>
        </authorList>
    </citation>
    <scope>NUCLEOTIDE SEQUENCE [LARGE SCALE GENOMIC DNA]</scope>
    <source>
        <strain evidence="3 4">DSM 21935</strain>
    </source>
</reference>
<dbReference type="InterPro" id="IPR002765">
    <property type="entry name" value="UPF0145_YbjQ-like"/>
</dbReference>
<dbReference type="AlphaFoldDB" id="A0A5D3YMU4"/>
<feature type="region of interest" description="Disordered" evidence="2">
    <location>
        <begin position="45"/>
        <end position="71"/>
    </location>
</feature>
<dbReference type="PANTHER" id="PTHR34068">
    <property type="entry name" value="UPF0145 PROTEIN YBJQ"/>
    <property type="match status" value="1"/>
</dbReference>
<evidence type="ECO:0000313" key="3">
    <source>
        <dbReference type="EMBL" id="TYP95436.1"/>
    </source>
</evidence>
<dbReference type="Gene3D" id="3.30.110.70">
    <property type="entry name" value="Hypothetical protein apc22750. Chain B"/>
    <property type="match status" value="1"/>
</dbReference>
<dbReference type="OrthoDB" id="9796448at2"/>
<comment type="caution">
    <text evidence="3">The sequence shown here is derived from an EMBL/GenBank/DDBJ whole genome shotgun (WGS) entry which is preliminary data.</text>
</comment>
<dbReference type="SUPFAM" id="SSF117782">
    <property type="entry name" value="YbjQ-like"/>
    <property type="match status" value="1"/>
</dbReference>
<dbReference type="PANTHER" id="PTHR34068:SF1">
    <property type="entry name" value="UPF0145 PROTEIN YBJQ"/>
    <property type="match status" value="1"/>
</dbReference>
<dbReference type="Pfam" id="PF01906">
    <property type="entry name" value="YbjQ_1"/>
    <property type="match status" value="1"/>
</dbReference>
<protein>
    <submittedName>
        <fullName evidence="3">Uncharacterized conserved protein YbjQ, UPF0145 family</fullName>
    </submittedName>
</protein>
<gene>
    <name evidence="3" type="ORF">LX73_0740</name>
</gene>
<dbReference type="Proteomes" id="UP000324595">
    <property type="component" value="Unassembled WGS sequence"/>
</dbReference>
<dbReference type="InterPro" id="IPR035439">
    <property type="entry name" value="UPF0145_dom_sf"/>
</dbReference>
<evidence type="ECO:0000256" key="1">
    <source>
        <dbReference type="ARBA" id="ARBA00010751"/>
    </source>
</evidence>
<comment type="similarity">
    <text evidence="1">Belongs to the UPF0145 family.</text>
</comment>
<keyword evidence="4" id="KW-1185">Reference proteome</keyword>
<feature type="compositionally biased region" description="Low complexity" evidence="2">
    <location>
        <begin position="48"/>
        <end position="58"/>
    </location>
</feature>
<name>A0A5D3YMU4_9BACT</name>
<accession>A0A5D3YMU4</accession>
<dbReference type="RefSeq" id="WP_148898105.1">
    <property type="nucleotide sequence ID" value="NZ_VNHY01000001.1"/>
</dbReference>